<evidence type="ECO:0000256" key="4">
    <source>
        <dbReference type="ARBA" id="ARBA00022989"/>
    </source>
</evidence>
<evidence type="ECO:0000313" key="9">
    <source>
        <dbReference type="Proteomes" id="UP000185860"/>
    </source>
</evidence>
<dbReference type="GO" id="GO:0022857">
    <property type="term" value="F:transmembrane transporter activity"/>
    <property type="evidence" value="ECO:0007669"/>
    <property type="project" value="InterPro"/>
</dbReference>
<dbReference type="NCBIfam" id="TIGR00901">
    <property type="entry name" value="2A0125"/>
    <property type="match status" value="1"/>
</dbReference>
<dbReference type="EMBL" id="MRCE01000022">
    <property type="protein sequence ID" value="OKH35431.1"/>
    <property type="molecule type" value="Genomic_DNA"/>
</dbReference>
<dbReference type="InterPro" id="IPR036259">
    <property type="entry name" value="MFS_trans_sf"/>
</dbReference>
<evidence type="ECO:0000259" key="7">
    <source>
        <dbReference type="PROSITE" id="PS50850"/>
    </source>
</evidence>
<feature type="transmembrane region" description="Helical" evidence="6">
    <location>
        <begin position="108"/>
        <end position="124"/>
    </location>
</feature>
<dbReference type="GO" id="GO:0005886">
    <property type="term" value="C:plasma membrane"/>
    <property type="evidence" value="ECO:0007669"/>
    <property type="project" value="UniProtKB-SubCell"/>
</dbReference>
<accession>A0A1U7IEV8</accession>
<name>A0A1U7IEV8_9CYAN</name>
<keyword evidence="3 6" id="KW-0812">Transmembrane</keyword>
<dbReference type="AlphaFoldDB" id="A0A1U7IEV8"/>
<dbReference type="PANTHER" id="PTHR12778:SF10">
    <property type="entry name" value="MAJOR FACILITATOR SUPERFAMILY DOMAIN-CONTAINING PROTEIN 3"/>
    <property type="match status" value="1"/>
</dbReference>
<keyword evidence="5 6" id="KW-0472">Membrane</keyword>
<feature type="transmembrane region" description="Helical" evidence="6">
    <location>
        <begin position="49"/>
        <end position="71"/>
    </location>
</feature>
<dbReference type="InterPro" id="IPR004752">
    <property type="entry name" value="AmpG_permease/AT-1"/>
</dbReference>
<dbReference type="SUPFAM" id="SSF103473">
    <property type="entry name" value="MFS general substrate transporter"/>
    <property type="match status" value="1"/>
</dbReference>
<feature type="domain" description="Major facilitator superfamily (MFS) profile" evidence="7">
    <location>
        <begin position="1"/>
        <end position="409"/>
    </location>
</feature>
<dbReference type="InterPro" id="IPR011701">
    <property type="entry name" value="MFS"/>
</dbReference>
<gene>
    <name evidence="8" type="ORF">NIES2119_20680</name>
</gene>
<evidence type="ECO:0000256" key="2">
    <source>
        <dbReference type="ARBA" id="ARBA00022448"/>
    </source>
</evidence>
<protein>
    <submittedName>
        <fullName evidence="8">AmpG family muropeptide MFS transporter</fullName>
    </submittedName>
</protein>
<organism evidence="8 9">
    <name type="scientific">[Phormidium ambiguum] IAM M-71</name>
    <dbReference type="NCBI Taxonomy" id="454136"/>
    <lineage>
        <taxon>Bacteria</taxon>
        <taxon>Bacillati</taxon>
        <taxon>Cyanobacteriota</taxon>
        <taxon>Cyanophyceae</taxon>
        <taxon>Oscillatoriophycideae</taxon>
        <taxon>Aerosakkonematales</taxon>
        <taxon>Aerosakkonemataceae</taxon>
        <taxon>Floridanema</taxon>
    </lineage>
</organism>
<feature type="transmembrane region" description="Helical" evidence="6">
    <location>
        <begin position="321"/>
        <end position="345"/>
    </location>
</feature>
<dbReference type="CDD" id="cd17486">
    <property type="entry name" value="MFS_AmpG_like"/>
    <property type="match status" value="1"/>
</dbReference>
<dbReference type="Gene3D" id="1.20.1250.20">
    <property type="entry name" value="MFS general substrate transporter like domains"/>
    <property type="match status" value="2"/>
</dbReference>
<proteinExistence type="predicted"/>
<evidence type="ECO:0000256" key="6">
    <source>
        <dbReference type="SAM" id="Phobius"/>
    </source>
</evidence>
<feature type="transmembrane region" description="Helical" evidence="6">
    <location>
        <begin position="83"/>
        <end position="102"/>
    </location>
</feature>
<feature type="transmembrane region" description="Helical" evidence="6">
    <location>
        <begin position="265"/>
        <end position="286"/>
    </location>
</feature>
<feature type="transmembrane region" description="Helical" evidence="6">
    <location>
        <begin position="295"/>
        <end position="315"/>
    </location>
</feature>
<dbReference type="PANTHER" id="PTHR12778">
    <property type="entry name" value="SOLUTE CARRIER FAMILY 33 ACETYL-COA TRANSPORTER -RELATED"/>
    <property type="match status" value="1"/>
</dbReference>
<feature type="transmembrane region" description="Helical" evidence="6">
    <location>
        <begin position="384"/>
        <end position="408"/>
    </location>
</feature>
<comment type="caution">
    <text evidence="8">The sequence shown here is derived from an EMBL/GenBank/DDBJ whole genome shotgun (WGS) entry which is preliminary data.</text>
</comment>
<feature type="transmembrane region" description="Helical" evidence="6">
    <location>
        <begin position="174"/>
        <end position="195"/>
    </location>
</feature>
<evidence type="ECO:0000256" key="1">
    <source>
        <dbReference type="ARBA" id="ARBA00004651"/>
    </source>
</evidence>
<dbReference type="STRING" id="454136.NIES2119_20680"/>
<sequence length="428" mass="46520">MKSVSSLLKVFQSRKMAALLLLGFSSGLPFLLPRSNLQAWLTLEKVDVRAIGLFGLVNLPYSLKFLWSPILDRYIPPFLGRRRGWLAITQVALILAIAALYFQNPKQALQLLAFNALLIAFFGATQDIAADAYRTDVLEKLEMGAGAAVFVLGYRLALLATGSIAFILADSIPWPSVFLFMSLLMLVGVVASFFAPEPPEDHNRPETLEEAVVLPFGDFFYRHGLGLGFTILLFIILYSLGDAFLSSLSTTFLIKTGFAQKEIGAIRGGMGLIATIVGTLTGGAVLSKIGINRSLWIFGFLQALSNIGYFALAQAGKSYPLLVLSINIENFCGGLAAAGFVAFLMSLCNQRFSATQYALLTSFMAVSRDLLVAPSGFVAEKTGWPLFFLISIFAALPGLALLPIVAPWNPKPQPMPRPGLDEREDFDL</sequence>
<keyword evidence="2" id="KW-0813">Transport</keyword>
<evidence type="ECO:0000256" key="3">
    <source>
        <dbReference type="ARBA" id="ARBA00022692"/>
    </source>
</evidence>
<feature type="transmembrane region" description="Helical" evidence="6">
    <location>
        <begin position="145"/>
        <end position="168"/>
    </location>
</feature>
<comment type="subcellular location">
    <subcellularLocation>
        <location evidence="1">Cell membrane</location>
        <topology evidence="1">Multi-pass membrane protein</topology>
    </subcellularLocation>
</comment>
<evidence type="ECO:0000313" key="8">
    <source>
        <dbReference type="EMBL" id="OKH35431.1"/>
    </source>
</evidence>
<dbReference type="Proteomes" id="UP000185860">
    <property type="component" value="Unassembled WGS sequence"/>
</dbReference>
<feature type="transmembrane region" description="Helical" evidence="6">
    <location>
        <begin position="225"/>
        <end position="245"/>
    </location>
</feature>
<reference evidence="8 9" key="1">
    <citation type="submission" date="2016-11" db="EMBL/GenBank/DDBJ databases">
        <title>Draft Genome Sequences of Nine Cyanobacterial Strains from Diverse Habitats.</title>
        <authorList>
            <person name="Zhu T."/>
            <person name="Hou S."/>
            <person name="Lu X."/>
            <person name="Hess W.R."/>
        </authorList>
    </citation>
    <scope>NUCLEOTIDE SEQUENCE [LARGE SCALE GENOMIC DNA]</scope>
    <source>
        <strain evidence="8 9">IAM M-71</strain>
    </source>
</reference>
<dbReference type="InterPro" id="IPR020846">
    <property type="entry name" value="MFS_dom"/>
</dbReference>
<dbReference type="OrthoDB" id="9787815at2"/>
<dbReference type="Pfam" id="PF07690">
    <property type="entry name" value="MFS_1"/>
    <property type="match status" value="1"/>
</dbReference>
<evidence type="ECO:0000256" key="5">
    <source>
        <dbReference type="ARBA" id="ARBA00023136"/>
    </source>
</evidence>
<dbReference type="PROSITE" id="PS50850">
    <property type="entry name" value="MFS"/>
    <property type="match status" value="1"/>
</dbReference>
<keyword evidence="4 6" id="KW-1133">Transmembrane helix</keyword>